<sequence length="121" mass="13482">MTTAFEAGKTYWTRSICDHDTIFQITVERRTAKTIVTTEGKRLRISLYQGVEQVAPHGRYSMCAIIGADRFLEEEAPRDTWAEANAAQAARQEVQDATATAQAPEASNVIDFAAYRARRVA</sequence>
<dbReference type="AlphaFoldDB" id="Q0FLJ8"/>
<dbReference type="OrthoDB" id="2061995at2"/>
<name>Q0FLJ8_SALBH</name>
<organism evidence="1 2">
    <name type="scientific">Salipiger bermudensis (strain DSM 26914 / JCM 13377 / KCTC 12554 / HTCC2601)</name>
    <name type="common">Pelagibaca bermudensis</name>
    <dbReference type="NCBI Taxonomy" id="314265"/>
    <lineage>
        <taxon>Bacteria</taxon>
        <taxon>Pseudomonadati</taxon>
        <taxon>Pseudomonadota</taxon>
        <taxon>Alphaproteobacteria</taxon>
        <taxon>Rhodobacterales</taxon>
        <taxon>Roseobacteraceae</taxon>
        <taxon>Salipiger</taxon>
    </lineage>
</organism>
<proteinExistence type="predicted"/>
<gene>
    <name evidence="1" type="ORF">R2601_22976</name>
</gene>
<keyword evidence="2" id="KW-1185">Reference proteome</keyword>
<comment type="caution">
    <text evidence="1">The sequence shown here is derived from an EMBL/GenBank/DDBJ whole genome shotgun (WGS) entry which is preliminary data.</text>
</comment>
<accession>Q0FLJ8</accession>
<evidence type="ECO:0000313" key="1">
    <source>
        <dbReference type="EMBL" id="EAU45100.1"/>
    </source>
</evidence>
<dbReference type="RefSeq" id="WP_007799757.1">
    <property type="nucleotide sequence ID" value="NZ_DS022276.1"/>
</dbReference>
<protein>
    <submittedName>
        <fullName evidence="1">Uncharacterized protein</fullName>
    </submittedName>
</protein>
<dbReference type="HOGENOM" id="CLU_2035784_0_0_5"/>
<reference evidence="1 2" key="1">
    <citation type="journal article" date="2010" name="J. Bacteriol.">
        <title>Genome sequences of Pelagibaca bermudensis HTCC2601T and Maritimibacter alkaliphilus HTCC2654T, the type strains of two marine Roseobacter genera.</title>
        <authorList>
            <person name="Thrash J.C."/>
            <person name="Cho J.C."/>
            <person name="Ferriera S."/>
            <person name="Johnson J."/>
            <person name="Vergin K.L."/>
            <person name="Giovannoni S.J."/>
        </authorList>
    </citation>
    <scope>NUCLEOTIDE SEQUENCE [LARGE SCALE GENOMIC DNA]</scope>
    <source>
        <strain evidence="2">DSM 26914 / JCM 13377 / KCTC 12554 / HTCC2601</strain>
    </source>
</reference>
<dbReference type="STRING" id="314265.R2601_22976"/>
<dbReference type="Proteomes" id="UP000006230">
    <property type="component" value="Unassembled WGS sequence"/>
</dbReference>
<evidence type="ECO:0000313" key="2">
    <source>
        <dbReference type="Proteomes" id="UP000006230"/>
    </source>
</evidence>
<dbReference type="eggNOG" id="ENOG5033JYD">
    <property type="taxonomic scope" value="Bacteria"/>
</dbReference>
<dbReference type="EMBL" id="AATQ01000032">
    <property type="protein sequence ID" value="EAU45100.1"/>
    <property type="molecule type" value="Genomic_DNA"/>
</dbReference>